<dbReference type="EMBL" id="QGKX02001521">
    <property type="protein sequence ID" value="KAF3512269.1"/>
    <property type="molecule type" value="Genomic_DNA"/>
</dbReference>
<accession>A0A8S9P9X4</accession>
<gene>
    <name evidence="1" type="ORF">F2Q69_00007112</name>
</gene>
<name>A0A8S9P9X4_BRACR</name>
<sequence length="382" mass="43705">MILRSRCQLYNKYFVSTLIWSCVRSSSVIHQTGQFSSADGRAGRVFDPARPSAELDWFNSVDGRASRVVDPPRPSTELDWFSSADGRAGHVVDPAQPSTELDWSSSAIACSIQLGGWPIWSCCRSAELDWFSSVDGRACRMVDPGQPSAELDWFSSAIHRAGRYIFRGLSDIDSVVTDFDPNNEYDEDYHKEKNIECCGLAMYKEGVLYTSHADKKVTSTTATPSHRSTFITHQILQYKDPEGQARSMDGRILNISREEISEIFAMNGSKNFLDMHNKAEDPPSIDEADAPSIDGQSEFRRRVLHQNRKRKPRWEMRNEYGVISIVQEQDTYNKAEIYRAMRTTYDYHSKRLDEIYYPFDNSISWLTTCTDEMRKDIAMIQE</sequence>
<evidence type="ECO:0000313" key="2">
    <source>
        <dbReference type="Proteomes" id="UP000712600"/>
    </source>
</evidence>
<reference evidence="1" key="1">
    <citation type="submission" date="2019-12" db="EMBL/GenBank/DDBJ databases">
        <title>Genome sequencing and annotation of Brassica cretica.</title>
        <authorList>
            <person name="Studholme D.J."/>
            <person name="Sarris P."/>
        </authorList>
    </citation>
    <scope>NUCLEOTIDE SEQUENCE</scope>
    <source>
        <strain evidence="1">PFS-109/04</strain>
        <tissue evidence="1">Leaf</tissue>
    </source>
</reference>
<comment type="caution">
    <text evidence="1">The sequence shown here is derived from an EMBL/GenBank/DDBJ whole genome shotgun (WGS) entry which is preliminary data.</text>
</comment>
<dbReference type="AlphaFoldDB" id="A0A8S9P9X4"/>
<protein>
    <submittedName>
        <fullName evidence="1">Uncharacterized protein</fullName>
    </submittedName>
</protein>
<proteinExistence type="predicted"/>
<dbReference type="Proteomes" id="UP000712600">
    <property type="component" value="Unassembled WGS sequence"/>
</dbReference>
<organism evidence="1 2">
    <name type="scientific">Brassica cretica</name>
    <name type="common">Mustard</name>
    <dbReference type="NCBI Taxonomy" id="69181"/>
    <lineage>
        <taxon>Eukaryota</taxon>
        <taxon>Viridiplantae</taxon>
        <taxon>Streptophyta</taxon>
        <taxon>Embryophyta</taxon>
        <taxon>Tracheophyta</taxon>
        <taxon>Spermatophyta</taxon>
        <taxon>Magnoliopsida</taxon>
        <taxon>eudicotyledons</taxon>
        <taxon>Gunneridae</taxon>
        <taxon>Pentapetalae</taxon>
        <taxon>rosids</taxon>
        <taxon>malvids</taxon>
        <taxon>Brassicales</taxon>
        <taxon>Brassicaceae</taxon>
        <taxon>Brassiceae</taxon>
        <taxon>Brassica</taxon>
    </lineage>
</organism>
<evidence type="ECO:0000313" key="1">
    <source>
        <dbReference type="EMBL" id="KAF3512269.1"/>
    </source>
</evidence>